<reference evidence="1" key="1">
    <citation type="submission" date="2022-06" db="EMBL/GenBank/DDBJ databases">
        <title>Sequencing the genomes of 1000 actinobacteria strains.</title>
        <authorList>
            <person name="Klenk H.-P."/>
        </authorList>
    </citation>
    <scope>NUCLEOTIDE SEQUENCE</scope>
    <source>
        <strain evidence="1">DSM 46694</strain>
    </source>
</reference>
<evidence type="ECO:0000313" key="2">
    <source>
        <dbReference type="Proteomes" id="UP001139648"/>
    </source>
</evidence>
<keyword evidence="2" id="KW-1185">Reference proteome</keyword>
<dbReference type="EMBL" id="JAMZEB010000001">
    <property type="protein sequence ID" value="MCP2353190.1"/>
    <property type="molecule type" value="Genomic_DNA"/>
</dbReference>
<gene>
    <name evidence="1" type="ORF">HD597_000210</name>
</gene>
<accession>A0A9X2G8K1</accession>
<protein>
    <recommendedName>
        <fullName evidence="3">Dihydrofolate reductase</fullName>
    </recommendedName>
</protein>
<name>A0A9X2G8K1_9ACTN</name>
<proteinExistence type="predicted"/>
<dbReference type="Proteomes" id="UP001139648">
    <property type="component" value="Unassembled WGS sequence"/>
</dbReference>
<comment type="caution">
    <text evidence="1">The sequence shown here is derived from an EMBL/GenBank/DDBJ whole genome shotgun (WGS) entry which is preliminary data.</text>
</comment>
<sequence>MGKIVVTAFVTLDGVIQAPGLPDEDRDGGFESGG</sequence>
<organism evidence="1 2">
    <name type="scientific">Nonomuraea thailandensis</name>
    <dbReference type="NCBI Taxonomy" id="1188745"/>
    <lineage>
        <taxon>Bacteria</taxon>
        <taxon>Bacillati</taxon>
        <taxon>Actinomycetota</taxon>
        <taxon>Actinomycetes</taxon>
        <taxon>Streptosporangiales</taxon>
        <taxon>Streptosporangiaceae</taxon>
        <taxon>Nonomuraea</taxon>
    </lineage>
</organism>
<evidence type="ECO:0008006" key="3">
    <source>
        <dbReference type="Google" id="ProtNLM"/>
    </source>
</evidence>
<dbReference type="AlphaFoldDB" id="A0A9X2G8K1"/>
<evidence type="ECO:0000313" key="1">
    <source>
        <dbReference type="EMBL" id="MCP2353190.1"/>
    </source>
</evidence>